<dbReference type="Pfam" id="PF07731">
    <property type="entry name" value="Cu-oxidase_2"/>
    <property type="match status" value="1"/>
</dbReference>
<dbReference type="AlphaFoldDB" id="A0A916RIW1"/>
<dbReference type="PANTHER" id="PTHR48267">
    <property type="entry name" value="CUPREDOXIN SUPERFAMILY PROTEIN"/>
    <property type="match status" value="1"/>
</dbReference>
<organism evidence="3 4">
    <name type="scientific">Edaphobacter acidisoli</name>
    <dbReference type="NCBI Taxonomy" id="2040573"/>
    <lineage>
        <taxon>Bacteria</taxon>
        <taxon>Pseudomonadati</taxon>
        <taxon>Acidobacteriota</taxon>
        <taxon>Terriglobia</taxon>
        <taxon>Terriglobales</taxon>
        <taxon>Acidobacteriaceae</taxon>
        <taxon>Edaphobacter</taxon>
    </lineage>
</organism>
<dbReference type="PANTHER" id="PTHR48267:SF1">
    <property type="entry name" value="BILIRUBIN OXIDASE"/>
    <property type="match status" value="1"/>
</dbReference>
<dbReference type="CDD" id="cd13844">
    <property type="entry name" value="CuRO_1_BOD_CotA_like"/>
    <property type="match status" value="1"/>
</dbReference>
<reference evidence="3" key="2">
    <citation type="submission" date="2020-09" db="EMBL/GenBank/DDBJ databases">
        <authorList>
            <person name="Sun Q."/>
            <person name="Zhou Y."/>
        </authorList>
    </citation>
    <scope>NUCLEOTIDE SEQUENCE</scope>
    <source>
        <strain evidence="3">CGMCC 1.15447</strain>
    </source>
</reference>
<keyword evidence="3" id="KW-0167">Capsid protein</keyword>
<dbReference type="Proteomes" id="UP000648801">
    <property type="component" value="Unassembled WGS sequence"/>
</dbReference>
<dbReference type="RefSeq" id="WP_229668628.1">
    <property type="nucleotide sequence ID" value="NZ_BMJB01000001.1"/>
</dbReference>
<evidence type="ECO:0000259" key="2">
    <source>
        <dbReference type="Pfam" id="PF07732"/>
    </source>
</evidence>
<dbReference type="GO" id="GO:0005507">
    <property type="term" value="F:copper ion binding"/>
    <property type="evidence" value="ECO:0007669"/>
    <property type="project" value="InterPro"/>
</dbReference>
<evidence type="ECO:0000313" key="3">
    <source>
        <dbReference type="EMBL" id="GGA55530.1"/>
    </source>
</evidence>
<reference evidence="3" key="1">
    <citation type="journal article" date="2014" name="Int. J. Syst. Evol. Microbiol.">
        <title>Complete genome sequence of Corynebacterium casei LMG S-19264T (=DSM 44701T), isolated from a smear-ripened cheese.</title>
        <authorList>
            <consortium name="US DOE Joint Genome Institute (JGI-PGF)"/>
            <person name="Walter F."/>
            <person name="Albersmeier A."/>
            <person name="Kalinowski J."/>
            <person name="Ruckert C."/>
        </authorList>
    </citation>
    <scope>NUCLEOTIDE SEQUENCE</scope>
    <source>
        <strain evidence="3">CGMCC 1.15447</strain>
    </source>
</reference>
<keyword evidence="3" id="KW-0946">Virion</keyword>
<dbReference type="InterPro" id="IPR008972">
    <property type="entry name" value="Cupredoxin"/>
</dbReference>
<feature type="domain" description="Plastocyanin-like" evidence="1">
    <location>
        <begin position="407"/>
        <end position="528"/>
    </location>
</feature>
<dbReference type="InterPro" id="IPR011707">
    <property type="entry name" value="Cu-oxidase-like_N"/>
</dbReference>
<dbReference type="GO" id="GO:0016491">
    <property type="term" value="F:oxidoreductase activity"/>
    <property type="evidence" value="ECO:0007669"/>
    <property type="project" value="InterPro"/>
</dbReference>
<dbReference type="EMBL" id="BMJB01000001">
    <property type="protein sequence ID" value="GGA55530.1"/>
    <property type="molecule type" value="Genomic_DNA"/>
</dbReference>
<proteinExistence type="predicted"/>
<dbReference type="SUPFAM" id="SSF49503">
    <property type="entry name" value="Cupredoxins"/>
    <property type="match status" value="3"/>
</dbReference>
<accession>A0A916RIW1</accession>
<dbReference type="PROSITE" id="PS51318">
    <property type="entry name" value="TAT"/>
    <property type="match status" value="1"/>
</dbReference>
<dbReference type="Pfam" id="PF07732">
    <property type="entry name" value="Cu-oxidase_3"/>
    <property type="match status" value="1"/>
</dbReference>
<evidence type="ECO:0000259" key="1">
    <source>
        <dbReference type="Pfam" id="PF07731"/>
    </source>
</evidence>
<gene>
    <name evidence="3" type="primary">cotA</name>
    <name evidence="3" type="ORF">GCM10011507_03500</name>
</gene>
<comment type="caution">
    <text evidence="3">The sequence shown here is derived from an EMBL/GenBank/DDBJ whole genome shotgun (WGS) entry which is preliminary data.</text>
</comment>
<dbReference type="CDD" id="cd13891">
    <property type="entry name" value="CuRO_3_CotA_like"/>
    <property type="match status" value="1"/>
</dbReference>
<evidence type="ECO:0000313" key="4">
    <source>
        <dbReference type="Proteomes" id="UP000648801"/>
    </source>
</evidence>
<sequence>MISRRHFLEQAGALATGLLLGEDAFALPATNLSTPALVDPNTLAPYVDPLPLPERAVSQAMRPDPDAPSRSVPYYRIAMEEIHVKVHRDLPPTRLWGFNGVSPGPLIETRSNQGLLVEWNNHLPLKHFLPIDYTLHGSGRDVPEVRSVIHLHGGRTPPTSDGYPEEWYITGKSATCHYPCRQDATMLFYHDHSMGTNRLNVYAGLQGLFLIRDAAEDALHLPSGKYELPLIIYDRYLRQDGQLHYPVSPVPGKPWVPEVFGNLVMVNGKVMPYHEVEPRKYRLRILNGSNGRFYRLTFGENMQFHVIGSDQGLLRAPVPLARIELSPGERADLILDFSQCAGQNIELTSDSLRIMQFRVSKASASDANEIPKLLRRIDRIPASATVRTRRLTLDEHLNLADQSMDMMLNNTPWHAPITEKPILNTTEIWEIINLTEDTHPIHLHLVRFQLLDRRRIDSAAYLDDKSLVFMGDTVLPATHESGWKDTIQVPPGTMTRIVVPFHGYAGRYVWHCHVLEHEDNEMMRPYEIVPS</sequence>
<dbReference type="InterPro" id="IPR011706">
    <property type="entry name" value="Cu-oxidase_C"/>
</dbReference>
<dbReference type="Gene3D" id="2.60.40.420">
    <property type="entry name" value="Cupredoxins - blue copper proteins"/>
    <property type="match status" value="3"/>
</dbReference>
<name>A0A916RIW1_9BACT</name>
<feature type="domain" description="Plastocyanin-like" evidence="2">
    <location>
        <begin position="92"/>
        <end position="214"/>
    </location>
</feature>
<dbReference type="InterPro" id="IPR045087">
    <property type="entry name" value="Cu-oxidase_fam"/>
</dbReference>
<dbReference type="CDD" id="cd13868">
    <property type="entry name" value="CuRO_2_CotA_like"/>
    <property type="match status" value="1"/>
</dbReference>
<protein>
    <submittedName>
        <fullName evidence="3">Spore coat protein A</fullName>
    </submittedName>
</protein>
<keyword evidence="4" id="KW-1185">Reference proteome</keyword>
<dbReference type="InterPro" id="IPR006311">
    <property type="entry name" value="TAT_signal"/>
</dbReference>